<dbReference type="PANTHER" id="PTHR15337">
    <property type="entry name" value="ANTERIOR GRADIENT PROTEIN-RELATED"/>
    <property type="match status" value="1"/>
</dbReference>
<feature type="domain" description="Spermatogenesis-associated protein 20-like TRX" evidence="3">
    <location>
        <begin position="18"/>
        <end position="82"/>
    </location>
</feature>
<reference evidence="4 5" key="1">
    <citation type="submission" date="2023-03" db="EMBL/GenBank/DDBJ databases">
        <title>Description of Hydrogenimonas sp. ISO32.</title>
        <authorList>
            <person name="Mino S."/>
            <person name="Fukazawa S."/>
            <person name="Sawabe T."/>
        </authorList>
    </citation>
    <scope>NUCLEOTIDE SEQUENCE [LARGE SCALE GENOMIC DNA]</scope>
    <source>
        <strain evidence="4 5">ISO32</strain>
    </source>
</reference>
<dbReference type="RefSeq" id="WP_286337609.1">
    <property type="nucleotide sequence ID" value="NZ_AP027370.1"/>
</dbReference>
<dbReference type="InterPro" id="IPR004879">
    <property type="entry name" value="Ssp411-like_TRX"/>
</dbReference>
<evidence type="ECO:0000256" key="1">
    <source>
        <dbReference type="ARBA" id="ARBA00022729"/>
    </source>
</evidence>
<name>A0ABN6WU52_9BACT</name>
<keyword evidence="5" id="KW-1185">Reference proteome</keyword>
<dbReference type="InterPro" id="IPR036249">
    <property type="entry name" value="Thioredoxin-like_sf"/>
</dbReference>
<protein>
    <recommendedName>
        <fullName evidence="3">Spermatogenesis-associated protein 20-like TRX domain-containing protein</fullName>
    </recommendedName>
</protein>
<dbReference type="EMBL" id="AP027370">
    <property type="protein sequence ID" value="BDY12413.1"/>
    <property type="molecule type" value="Genomic_DNA"/>
</dbReference>
<evidence type="ECO:0000256" key="2">
    <source>
        <dbReference type="SAM" id="SignalP"/>
    </source>
</evidence>
<gene>
    <name evidence="4" type="ORF">HCR_07250</name>
</gene>
<feature type="chain" id="PRO_5046571968" description="Spermatogenesis-associated protein 20-like TRX domain-containing protein" evidence="2">
    <location>
        <begin position="18"/>
        <end position="137"/>
    </location>
</feature>
<dbReference type="PANTHER" id="PTHR15337:SF11">
    <property type="entry name" value="THIOREDOXIN DOMAIN-CONTAINING PROTEIN"/>
    <property type="match status" value="1"/>
</dbReference>
<proteinExistence type="predicted"/>
<dbReference type="SUPFAM" id="SSF52833">
    <property type="entry name" value="Thioredoxin-like"/>
    <property type="match status" value="1"/>
</dbReference>
<organism evidence="4 5">
    <name type="scientific">Hydrogenimonas cancrithermarum</name>
    <dbReference type="NCBI Taxonomy" id="2993563"/>
    <lineage>
        <taxon>Bacteria</taxon>
        <taxon>Pseudomonadati</taxon>
        <taxon>Campylobacterota</taxon>
        <taxon>Epsilonproteobacteria</taxon>
        <taxon>Campylobacterales</taxon>
        <taxon>Hydrogenimonadaceae</taxon>
        <taxon>Hydrogenimonas</taxon>
    </lineage>
</organism>
<evidence type="ECO:0000259" key="3">
    <source>
        <dbReference type="Pfam" id="PF03190"/>
    </source>
</evidence>
<dbReference type="InterPro" id="IPR051099">
    <property type="entry name" value="AGR/TXD"/>
</dbReference>
<dbReference type="Pfam" id="PF03190">
    <property type="entry name" value="Thioredox_DsbH"/>
    <property type="match status" value="1"/>
</dbReference>
<accession>A0ABN6WU52</accession>
<dbReference type="Proteomes" id="UP001321445">
    <property type="component" value="Chromosome"/>
</dbReference>
<evidence type="ECO:0000313" key="5">
    <source>
        <dbReference type="Proteomes" id="UP001321445"/>
    </source>
</evidence>
<evidence type="ECO:0000313" key="4">
    <source>
        <dbReference type="EMBL" id="BDY12413.1"/>
    </source>
</evidence>
<dbReference type="Gene3D" id="3.40.30.10">
    <property type="entry name" value="Glutaredoxin"/>
    <property type="match status" value="1"/>
</dbReference>
<keyword evidence="1 2" id="KW-0732">Signal</keyword>
<feature type="signal peptide" evidence="2">
    <location>
        <begin position="1"/>
        <end position="17"/>
    </location>
</feature>
<sequence length="137" mass="16188">MKKLLILFLTLAGFLMAEVNWQPNYDAAKVEAKRMGKPMLVLLVSHTCRWCRKLENRTLQNPEVVTYINNHFVPVIVYRENLDFPDFIKSPMVPTTFFLTSNEKMLMKPVAGYWEPDDYMSDLTMAIRRLKTRRTRQ</sequence>